<feature type="binding site" evidence="13">
    <location>
        <position position="211"/>
    </location>
    <ligand>
        <name>ATP</name>
        <dbReference type="ChEBI" id="CHEBI:30616"/>
    </ligand>
</feature>
<feature type="binding site" evidence="13">
    <location>
        <position position="52"/>
    </location>
    <ligand>
        <name>Mg(2+)</name>
        <dbReference type="ChEBI" id="CHEBI:18420"/>
    </ligand>
</feature>
<feature type="domain" description="NAD/GMP synthase" evidence="16">
    <location>
        <begin position="24"/>
        <end position="265"/>
    </location>
</feature>
<evidence type="ECO:0000256" key="3">
    <source>
        <dbReference type="ARBA" id="ARBA00022598"/>
    </source>
</evidence>
<dbReference type="AlphaFoldDB" id="A0A917V6D8"/>
<feature type="binding site" description="in other chain" evidence="13">
    <location>
        <position position="140"/>
    </location>
    <ligand>
        <name>deamido-NAD(+)</name>
        <dbReference type="ChEBI" id="CHEBI:58437"/>
        <note>ligand shared between two neighboring subunits</note>
    </ligand>
</feature>
<keyword evidence="3 13" id="KW-0436">Ligase</keyword>
<dbReference type="GO" id="GO:0005524">
    <property type="term" value="F:ATP binding"/>
    <property type="evidence" value="ECO:0007669"/>
    <property type="project" value="UniProtKB-UniRule"/>
</dbReference>
<sequence>MGTLREQIIAELGVAPEIEPKQEVRRRVDFLKDYLRATPAKGFVLGISGGQDSSLAGRLCQLAVEELRAEGGNAEFIAVRLPYGIQADEADAQAALNFIDPDRTIVVNVKPGADAVAAEVAGALDHERLRDFVRGNIKARERMVIQYALAGQENMLVVGTDHAAEAVTGFFTKFGDGGVDLTPLTGLTKRQGAALLQELGAPSTIWSKVPTADLEDDRPALPDEDALGLRYAEIDDYLEGKEVTDAVAARVEQIFTNTRHKRTVPVTPLDTWWR</sequence>
<dbReference type="GO" id="GO:0003952">
    <property type="term" value="F:NAD+ synthase (glutamine-hydrolyzing) activity"/>
    <property type="evidence" value="ECO:0007669"/>
    <property type="project" value="InterPro"/>
</dbReference>
<name>A0A917V6D8_9NOCA</name>
<dbReference type="CDD" id="cd00553">
    <property type="entry name" value="NAD_synthase"/>
    <property type="match status" value="1"/>
</dbReference>
<feature type="binding site" evidence="13">
    <location>
        <begin position="46"/>
        <end position="53"/>
    </location>
    <ligand>
        <name>ATP</name>
        <dbReference type="ChEBI" id="CHEBI:30616"/>
    </ligand>
</feature>
<evidence type="ECO:0000256" key="1">
    <source>
        <dbReference type="ARBA" id="ARBA00005859"/>
    </source>
</evidence>
<feature type="binding site" evidence="13">
    <location>
        <position position="165"/>
    </location>
    <ligand>
        <name>Mg(2+)</name>
        <dbReference type="ChEBI" id="CHEBI:18420"/>
    </ligand>
</feature>
<dbReference type="GO" id="GO:0008795">
    <property type="term" value="F:NAD+ synthase activity"/>
    <property type="evidence" value="ECO:0007669"/>
    <property type="project" value="UniProtKB-UniRule"/>
</dbReference>
<dbReference type="NCBIfam" id="TIGR00552">
    <property type="entry name" value="nadE"/>
    <property type="match status" value="1"/>
</dbReference>
<dbReference type="InterPro" id="IPR022926">
    <property type="entry name" value="NH(3)-dep_NAD(+)_synth"/>
</dbReference>
<feature type="binding site" evidence="13">
    <location>
        <position position="189"/>
    </location>
    <ligand>
        <name>ATP</name>
        <dbReference type="ChEBI" id="CHEBI:30616"/>
    </ligand>
</feature>
<keyword evidence="7 13" id="KW-0460">Magnesium</keyword>
<keyword evidence="8 13" id="KW-0520">NAD</keyword>
<feature type="binding site" description="in other chain" evidence="13">
    <location>
        <begin position="260"/>
        <end position="261"/>
    </location>
    <ligand>
        <name>deamido-NAD(+)</name>
        <dbReference type="ChEBI" id="CHEBI:58437"/>
        <note>ligand shared between two neighboring subunits</note>
    </ligand>
</feature>
<evidence type="ECO:0000256" key="14">
    <source>
        <dbReference type="RuleBase" id="RU003811"/>
    </source>
</evidence>
<reference evidence="17" key="1">
    <citation type="journal article" date="2014" name="Int. J. Syst. Evol. Microbiol.">
        <title>Complete genome sequence of Corynebacterium casei LMG S-19264T (=DSM 44701T), isolated from a smear-ripened cheese.</title>
        <authorList>
            <consortium name="US DOE Joint Genome Institute (JGI-PGF)"/>
            <person name="Walter F."/>
            <person name="Albersmeier A."/>
            <person name="Kalinowski J."/>
            <person name="Ruckert C."/>
        </authorList>
    </citation>
    <scope>NUCLEOTIDE SEQUENCE</scope>
    <source>
        <strain evidence="17">CGMCC 4.7278</strain>
    </source>
</reference>
<gene>
    <name evidence="13 17" type="primary">nadE</name>
    <name evidence="17" type="ORF">GCM10011591_14910</name>
</gene>
<evidence type="ECO:0000313" key="18">
    <source>
        <dbReference type="Proteomes" id="UP000612956"/>
    </source>
</evidence>
<evidence type="ECO:0000256" key="4">
    <source>
        <dbReference type="ARBA" id="ARBA00022723"/>
    </source>
</evidence>
<dbReference type="GO" id="GO:0046872">
    <property type="term" value="F:metal ion binding"/>
    <property type="evidence" value="ECO:0007669"/>
    <property type="project" value="UniProtKB-KW"/>
</dbReference>
<comment type="catalytic activity">
    <reaction evidence="9 13 15">
        <text>deamido-NAD(+) + NH4(+) + ATP = AMP + diphosphate + NAD(+) + H(+)</text>
        <dbReference type="Rhea" id="RHEA:21188"/>
        <dbReference type="ChEBI" id="CHEBI:15378"/>
        <dbReference type="ChEBI" id="CHEBI:28938"/>
        <dbReference type="ChEBI" id="CHEBI:30616"/>
        <dbReference type="ChEBI" id="CHEBI:33019"/>
        <dbReference type="ChEBI" id="CHEBI:57540"/>
        <dbReference type="ChEBI" id="CHEBI:58437"/>
        <dbReference type="ChEBI" id="CHEBI:456215"/>
        <dbReference type="EC" id="6.3.1.5"/>
    </reaction>
</comment>
<organism evidence="17 18">
    <name type="scientific">Nocardia camponoti</name>
    <dbReference type="NCBI Taxonomy" id="1616106"/>
    <lineage>
        <taxon>Bacteria</taxon>
        <taxon>Bacillati</taxon>
        <taxon>Actinomycetota</taxon>
        <taxon>Actinomycetes</taxon>
        <taxon>Mycobacteriales</taxon>
        <taxon>Nocardiaceae</taxon>
        <taxon>Nocardia</taxon>
    </lineage>
</organism>
<dbReference type="GO" id="GO:0009435">
    <property type="term" value="P:NAD+ biosynthetic process"/>
    <property type="evidence" value="ECO:0007669"/>
    <property type="project" value="UniProtKB-UniRule"/>
</dbReference>
<evidence type="ECO:0000256" key="2">
    <source>
        <dbReference type="ARBA" id="ARBA00011738"/>
    </source>
</evidence>
<feature type="binding site" evidence="13">
    <location>
        <position position="160"/>
    </location>
    <ligand>
        <name>ATP</name>
        <dbReference type="ChEBI" id="CHEBI:30616"/>
    </ligand>
</feature>
<evidence type="ECO:0000256" key="9">
    <source>
        <dbReference type="ARBA" id="ARBA00051206"/>
    </source>
</evidence>
<evidence type="ECO:0000256" key="15">
    <source>
        <dbReference type="RuleBase" id="RU003812"/>
    </source>
</evidence>
<dbReference type="GO" id="GO:0005737">
    <property type="term" value="C:cytoplasm"/>
    <property type="evidence" value="ECO:0007669"/>
    <property type="project" value="InterPro"/>
</dbReference>
<evidence type="ECO:0000256" key="8">
    <source>
        <dbReference type="ARBA" id="ARBA00023027"/>
    </source>
</evidence>
<keyword evidence="18" id="KW-1185">Reference proteome</keyword>
<dbReference type="SUPFAM" id="SSF52402">
    <property type="entry name" value="Adenine nucleotide alpha hydrolases-like"/>
    <property type="match status" value="1"/>
</dbReference>
<evidence type="ECO:0000256" key="7">
    <source>
        <dbReference type="ARBA" id="ARBA00022842"/>
    </source>
</evidence>
<protein>
    <recommendedName>
        <fullName evidence="12 13">NH(3)-dependent NAD(+) synthetase</fullName>
        <ecNumber evidence="11 13">6.3.1.5</ecNumber>
    </recommendedName>
</protein>
<dbReference type="GO" id="GO:0004359">
    <property type="term" value="F:glutaminase activity"/>
    <property type="evidence" value="ECO:0007669"/>
    <property type="project" value="InterPro"/>
</dbReference>
<feature type="binding site" evidence="13">
    <location>
        <position position="180"/>
    </location>
    <ligand>
        <name>deamido-NAD(+)</name>
        <dbReference type="ChEBI" id="CHEBI:58437"/>
        <note>ligand shared between two neighboring subunits</note>
    </ligand>
</feature>
<dbReference type="PANTHER" id="PTHR23090">
    <property type="entry name" value="NH 3 /GLUTAMINE-DEPENDENT NAD + SYNTHETASE"/>
    <property type="match status" value="1"/>
</dbReference>
<dbReference type="FunFam" id="3.40.50.620:FF:000015">
    <property type="entry name" value="NH(3)-dependent NAD(+) synthetase"/>
    <property type="match status" value="1"/>
</dbReference>
<comment type="function">
    <text evidence="10 13">Catalyzes the ATP-dependent amidation of deamido-NAD to form NAD. Uses ammonia as a nitrogen source.</text>
</comment>
<feature type="binding site" description="in other chain" evidence="13">
    <location>
        <position position="173"/>
    </location>
    <ligand>
        <name>deamido-NAD(+)</name>
        <dbReference type="ChEBI" id="CHEBI:58437"/>
        <note>ligand shared between two neighboring subunits</note>
    </ligand>
</feature>
<evidence type="ECO:0000256" key="10">
    <source>
        <dbReference type="ARBA" id="ARBA00055966"/>
    </source>
</evidence>
<dbReference type="InterPro" id="IPR003694">
    <property type="entry name" value="NAD_synthase"/>
</dbReference>
<comment type="subunit">
    <text evidence="2 13">Homodimer.</text>
</comment>
<evidence type="ECO:0000256" key="6">
    <source>
        <dbReference type="ARBA" id="ARBA00022840"/>
    </source>
</evidence>
<evidence type="ECO:0000313" key="17">
    <source>
        <dbReference type="EMBL" id="GGK44392.1"/>
    </source>
</evidence>
<comment type="similarity">
    <text evidence="1 13 14">Belongs to the NAD synthetase family.</text>
</comment>
<dbReference type="EC" id="6.3.1.5" evidence="11 13"/>
<evidence type="ECO:0000259" key="16">
    <source>
        <dbReference type="Pfam" id="PF02540"/>
    </source>
</evidence>
<dbReference type="PANTHER" id="PTHR23090:SF7">
    <property type="entry name" value="NH(3)-DEPENDENT NAD(+) SYNTHETASE"/>
    <property type="match status" value="1"/>
</dbReference>
<evidence type="ECO:0000256" key="12">
    <source>
        <dbReference type="ARBA" id="ARBA00070926"/>
    </source>
</evidence>
<accession>A0A917V6D8</accession>
<evidence type="ECO:0000256" key="13">
    <source>
        <dbReference type="HAMAP-Rule" id="MF_00193"/>
    </source>
</evidence>
<dbReference type="Gene3D" id="3.40.50.620">
    <property type="entry name" value="HUPs"/>
    <property type="match status" value="1"/>
</dbReference>
<dbReference type="Pfam" id="PF02540">
    <property type="entry name" value="NAD_synthase"/>
    <property type="match status" value="1"/>
</dbReference>
<dbReference type="Proteomes" id="UP000612956">
    <property type="component" value="Unassembled WGS sequence"/>
</dbReference>
<dbReference type="InterPro" id="IPR022310">
    <property type="entry name" value="NAD/GMP_synthase"/>
</dbReference>
<comment type="caution">
    <text evidence="17">The sequence shown here is derived from an EMBL/GenBank/DDBJ whole genome shotgun (WGS) entry which is preliminary data.</text>
</comment>
<dbReference type="EMBL" id="BMMW01000001">
    <property type="protein sequence ID" value="GGK44392.1"/>
    <property type="molecule type" value="Genomic_DNA"/>
</dbReference>
<evidence type="ECO:0000256" key="5">
    <source>
        <dbReference type="ARBA" id="ARBA00022741"/>
    </source>
</evidence>
<keyword evidence="4 13" id="KW-0479">Metal-binding</keyword>
<dbReference type="RefSeq" id="WP_188828005.1">
    <property type="nucleotide sequence ID" value="NZ_BMMW01000001.1"/>
</dbReference>
<dbReference type="InterPro" id="IPR014729">
    <property type="entry name" value="Rossmann-like_a/b/a_fold"/>
</dbReference>
<evidence type="ECO:0000256" key="11">
    <source>
        <dbReference type="ARBA" id="ARBA00066987"/>
    </source>
</evidence>
<reference evidence="17" key="2">
    <citation type="submission" date="2020-09" db="EMBL/GenBank/DDBJ databases">
        <authorList>
            <person name="Sun Q."/>
            <person name="Zhou Y."/>
        </authorList>
    </citation>
    <scope>NUCLEOTIDE SEQUENCE</scope>
    <source>
        <strain evidence="17">CGMCC 4.7278</strain>
    </source>
</reference>
<dbReference type="HAMAP" id="MF_00193">
    <property type="entry name" value="NadE_ammonia_dep"/>
    <property type="match status" value="1"/>
</dbReference>
<dbReference type="NCBIfam" id="NF001979">
    <property type="entry name" value="PRK00768.1"/>
    <property type="match status" value="1"/>
</dbReference>
<keyword evidence="5 13" id="KW-0547">Nucleotide-binding</keyword>
<comment type="pathway">
    <text evidence="13">Cofactor biosynthesis; NAD(+) biosynthesis; NAD(+) from deamido-NAD(+) (ammonia route): step 1/1.</text>
</comment>
<proteinExistence type="inferred from homology"/>
<keyword evidence="6 13" id="KW-0067">ATP-binding</keyword>